<evidence type="ECO:0000259" key="8">
    <source>
        <dbReference type="PROSITE" id="PS51778"/>
    </source>
</evidence>
<dbReference type="GO" id="GO:0005789">
    <property type="term" value="C:endoplasmic reticulum membrane"/>
    <property type="evidence" value="ECO:0007669"/>
    <property type="project" value="TreeGrafter"/>
</dbReference>
<dbReference type="PANTHER" id="PTHR23319">
    <property type="entry name" value="GRAM DOMAIN CONTAINING 1B, ISOFORM E"/>
    <property type="match status" value="1"/>
</dbReference>
<evidence type="ECO:0000256" key="7">
    <source>
        <dbReference type="SAM" id="Phobius"/>
    </source>
</evidence>
<evidence type="ECO:0000256" key="6">
    <source>
        <dbReference type="SAM" id="MobiDB-lite"/>
    </source>
</evidence>
<evidence type="ECO:0000313" key="9">
    <source>
        <dbReference type="EMBL" id="KAG0656234.1"/>
    </source>
</evidence>
<feature type="region of interest" description="Disordered" evidence="6">
    <location>
        <begin position="1"/>
        <end position="71"/>
    </location>
</feature>
<evidence type="ECO:0000256" key="2">
    <source>
        <dbReference type="ARBA" id="ARBA00006582"/>
    </source>
</evidence>
<sequence length="923" mass="98623">MSAAQPNGQPRLGVAATVEAPPQDVGAEVEHRDSPAPAVDVVKDSKSETVAVLTPSKSRNTTQGLGKVGEEELGHLTAKPVVLGGAEGVVGEARGAQPEWIAKVRKVRTAAEEAQMSEAAKRREEDTIRGPNGERGVPAITFATDSAASSAASSMVTKTTSSSVAGSSDAASTSTVVAADGDDAASDDKQGPKWLRKVKDAASNVKDKATGASRDSMTLNGTPPSESDGGVPTGLVRSRSRSIGTTPSAASVSFAPGERTSADRVITDRDGKPVPLVPGKSTTPDAASNELGGGGTAASTSTSVKDKVLETHDVEPSISDEKFRSLFKDMPDDEELIETYNCALSRDVLVQGKLYISETFLSFRANIFGWETTLQIPWSEIVSIEKRSTAKVIPNAIEVRTLHATHVFASFIARDASYDLIVTVWRHVHPEADAVAEAAASKSMMHGPVAGTAIQSSSVSTASAPAGTAVPRPKWVVGHDANGAAHVDDKSEISFEDEHGQKKRHRFRSGLKSLGIGRHRRSSSVSSRASSNGRPPTEAEKIKAEAQAAADAPPGVHPATHYDGEEYKNEALDCVLPTTPLKAFKLFFVDKPFLTKFMSEKEGLKEIEIGPWKALDGSEAQQDALAAAKERDITYLKPLNAPVGPKQTHCFIHDINEHFDEEGYFSVKTTTKTPDVPSGNDFTTVTRSVFTWAAGGGCHVRVTTEVEWTKVNRFLRGVIERGAVDGQKSYHADLEELVRERIAASPEEYKIPGVSSDANTEVKSADMATKEPKHKTGRSARHHSHSSRTSSETSLVDSLTDFTSPLFILLVLVVLLFVTNLFTLRALRQQARLAREARLGHPSEIASAVSGVLEKFTSLYSRQDARSAARGTAAAAPISDVKELQHVVQALEHTLSGTVSEMQVAVERAREVVDRAAAIKRLR</sequence>
<feature type="region of interest" description="Disordered" evidence="6">
    <location>
        <begin position="181"/>
        <end position="304"/>
    </location>
</feature>
<feature type="compositionally biased region" description="Basic and acidic residues" evidence="6">
    <location>
        <begin position="260"/>
        <end position="272"/>
    </location>
</feature>
<dbReference type="PANTHER" id="PTHR23319:SF4">
    <property type="entry name" value="GRAM DOMAIN CONTAINING 1B, ISOFORM E"/>
    <property type="match status" value="1"/>
</dbReference>
<dbReference type="GO" id="GO:0032934">
    <property type="term" value="F:sterol binding"/>
    <property type="evidence" value="ECO:0007669"/>
    <property type="project" value="TreeGrafter"/>
</dbReference>
<feature type="compositionally biased region" description="Polar residues" evidence="6">
    <location>
        <begin position="213"/>
        <end position="225"/>
    </location>
</feature>
<dbReference type="AlphaFoldDB" id="A0A9P7B2Q3"/>
<name>A0A9P7B2Q3_RHOMI</name>
<feature type="region of interest" description="Disordered" evidence="6">
    <location>
        <begin position="749"/>
        <end position="794"/>
    </location>
</feature>
<dbReference type="GO" id="GO:0005886">
    <property type="term" value="C:plasma membrane"/>
    <property type="evidence" value="ECO:0007669"/>
    <property type="project" value="TreeGrafter"/>
</dbReference>
<evidence type="ECO:0000256" key="3">
    <source>
        <dbReference type="ARBA" id="ARBA00022692"/>
    </source>
</evidence>
<dbReference type="Proteomes" id="UP000777482">
    <property type="component" value="Unassembled WGS sequence"/>
</dbReference>
<dbReference type="InterPro" id="IPR051482">
    <property type="entry name" value="Cholesterol_transport"/>
</dbReference>
<accession>A0A9P7B2Q3</accession>
<feature type="compositionally biased region" description="Polar residues" evidence="6">
    <location>
        <begin position="241"/>
        <end position="251"/>
    </location>
</feature>
<dbReference type="CDD" id="cd13220">
    <property type="entry name" value="PH-GRAM_GRAMDC"/>
    <property type="match status" value="1"/>
</dbReference>
<feature type="compositionally biased region" description="Polar residues" evidence="6">
    <location>
        <begin position="55"/>
        <end position="64"/>
    </location>
</feature>
<dbReference type="Pfam" id="PF02893">
    <property type="entry name" value="GRAM"/>
    <property type="match status" value="1"/>
</dbReference>
<dbReference type="OrthoDB" id="2162691at2759"/>
<feature type="domain" description="VASt" evidence="8">
    <location>
        <begin position="567"/>
        <end position="746"/>
    </location>
</feature>
<comment type="subcellular location">
    <subcellularLocation>
        <location evidence="1">Membrane</location>
        <topology evidence="1">Single-pass membrane protein</topology>
    </subcellularLocation>
</comment>
<dbReference type="Pfam" id="PF16016">
    <property type="entry name" value="VASt"/>
    <property type="match status" value="1"/>
</dbReference>
<keyword evidence="5 7" id="KW-0472">Membrane</keyword>
<dbReference type="GO" id="GO:0120015">
    <property type="term" value="F:sterol transfer activity"/>
    <property type="evidence" value="ECO:0007669"/>
    <property type="project" value="TreeGrafter"/>
</dbReference>
<feature type="compositionally biased region" description="Basic residues" evidence="6">
    <location>
        <begin position="772"/>
        <end position="786"/>
    </location>
</feature>
<dbReference type="InterPro" id="IPR011993">
    <property type="entry name" value="PH-like_dom_sf"/>
</dbReference>
<evidence type="ECO:0000256" key="5">
    <source>
        <dbReference type="ARBA" id="ARBA00023136"/>
    </source>
</evidence>
<comment type="similarity">
    <text evidence="2">Belongs to the YSP2 family.</text>
</comment>
<keyword evidence="4 7" id="KW-1133">Transmembrane helix</keyword>
<evidence type="ECO:0000313" key="10">
    <source>
        <dbReference type="Proteomes" id="UP000777482"/>
    </source>
</evidence>
<dbReference type="GO" id="GO:0032366">
    <property type="term" value="P:intracellular sterol transport"/>
    <property type="evidence" value="ECO:0007669"/>
    <property type="project" value="TreeGrafter"/>
</dbReference>
<dbReference type="GO" id="GO:0140268">
    <property type="term" value="C:endoplasmic reticulum-plasma membrane contact site"/>
    <property type="evidence" value="ECO:0007669"/>
    <property type="project" value="TreeGrafter"/>
</dbReference>
<dbReference type="SMART" id="SM00568">
    <property type="entry name" value="GRAM"/>
    <property type="match status" value="1"/>
</dbReference>
<dbReference type="PROSITE" id="PS51778">
    <property type="entry name" value="VAST"/>
    <property type="match status" value="1"/>
</dbReference>
<feature type="transmembrane region" description="Helical" evidence="7">
    <location>
        <begin position="806"/>
        <end position="827"/>
    </location>
</feature>
<evidence type="ECO:0000256" key="1">
    <source>
        <dbReference type="ARBA" id="ARBA00004167"/>
    </source>
</evidence>
<keyword evidence="10" id="KW-1185">Reference proteome</keyword>
<dbReference type="InterPro" id="IPR004182">
    <property type="entry name" value="GRAM"/>
</dbReference>
<proteinExistence type="inferred from homology"/>
<feature type="compositionally biased region" description="Basic and acidic residues" evidence="6">
    <location>
        <begin position="186"/>
        <end position="209"/>
    </location>
</feature>
<organism evidence="9 10">
    <name type="scientific">Rhodotorula mucilaginosa</name>
    <name type="common">Yeast</name>
    <name type="synonym">Rhodotorula rubra</name>
    <dbReference type="NCBI Taxonomy" id="5537"/>
    <lineage>
        <taxon>Eukaryota</taxon>
        <taxon>Fungi</taxon>
        <taxon>Dikarya</taxon>
        <taxon>Basidiomycota</taxon>
        <taxon>Pucciniomycotina</taxon>
        <taxon>Microbotryomycetes</taxon>
        <taxon>Sporidiobolales</taxon>
        <taxon>Sporidiobolaceae</taxon>
        <taxon>Rhodotorula</taxon>
    </lineage>
</organism>
<feature type="region of interest" description="Disordered" evidence="6">
    <location>
        <begin position="487"/>
        <end position="562"/>
    </location>
</feature>
<protein>
    <recommendedName>
        <fullName evidence="8">VASt domain-containing protein</fullName>
    </recommendedName>
</protein>
<keyword evidence="3 7" id="KW-0812">Transmembrane</keyword>
<dbReference type="InterPro" id="IPR031968">
    <property type="entry name" value="VASt"/>
</dbReference>
<reference evidence="9 10" key="1">
    <citation type="submission" date="2020-11" db="EMBL/GenBank/DDBJ databases">
        <title>Kefir isolates.</title>
        <authorList>
            <person name="Marcisauskas S."/>
            <person name="Kim Y."/>
            <person name="Blasche S."/>
        </authorList>
    </citation>
    <scope>NUCLEOTIDE SEQUENCE [LARGE SCALE GENOMIC DNA]</scope>
    <source>
        <strain evidence="9 10">KR</strain>
    </source>
</reference>
<feature type="region of interest" description="Disordered" evidence="6">
    <location>
        <begin position="115"/>
        <end position="138"/>
    </location>
</feature>
<gene>
    <name evidence="9" type="ORF">C6P46_000390</name>
</gene>
<comment type="caution">
    <text evidence="9">The sequence shown here is derived from an EMBL/GenBank/DDBJ whole genome shotgun (WGS) entry which is preliminary data.</text>
</comment>
<dbReference type="EMBL" id="PUHQ01000101">
    <property type="protein sequence ID" value="KAG0656234.1"/>
    <property type="molecule type" value="Genomic_DNA"/>
</dbReference>
<feature type="compositionally biased region" description="Basic and acidic residues" evidence="6">
    <location>
        <begin position="119"/>
        <end position="128"/>
    </location>
</feature>
<feature type="compositionally biased region" description="Basic and acidic residues" evidence="6">
    <location>
        <begin position="487"/>
        <end position="500"/>
    </location>
</feature>
<dbReference type="Gene3D" id="2.30.29.30">
    <property type="entry name" value="Pleckstrin-homology domain (PH domain)/Phosphotyrosine-binding domain (PTB)"/>
    <property type="match status" value="1"/>
</dbReference>
<evidence type="ECO:0000256" key="4">
    <source>
        <dbReference type="ARBA" id="ARBA00022989"/>
    </source>
</evidence>